<dbReference type="InterPro" id="IPR036397">
    <property type="entry name" value="RNaseH_sf"/>
</dbReference>
<evidence type="ECO:0000313" key="2">
    <source>
        <dbReference type="Proteomes" id="UP000663879"/>
    </source>
</evidence>
<protein>
    <recommendedName>
        <fullName evidence="3">Tc1-like transposase DDE domain-containing protein</fullName>
    </recommendedName>
</protein>
<dbReference type="GO" id="GO:0003676">
    <property type="term" value="F:nucleic acid binding"/>
    <property type="evidence" value="ECO:0007669"/>
    <property type="project" value="InterPro"/>
</dbReference>
<dbReference type="Proteomes" id="UP000663879">
    <property type="component" value="Unassembled WGS sequence"/>
</dbReference>
<organism evidence="1 2">
    <name type="scientific">Brachionus calyciflorus</name>
    <dbReference type="NCBI Taxonomy" id="104777"/>
    <lineage>
        <taxon>Eukaryota</taxon>
        <taxon>Metazoa</taxon>
        <taxon>Spiralia</taxon>
        <taxon>Gnathifera</taxon>
        <taxon>Rotifera</taxon>
        <taxon>Eurotatoria</taxon>
        <taxon>Monogononta</taxon>
        <taxon>Pseudotrocha</taxon>
        <taxon>Ploima</taxon>
        <taxon>Brachionidae</taxon>
        <taxon>Brachionus</taxon>
    </lineage>
</organism>
<dbReference type="EMBL" id="CAJNOC010001989">
    <property type="protein sequence ID" value="CAF0905424.1"/>
    <property type="molecule type" value="Genomic_DNA"/>
</dbReference>
<comment type="caution">
    <text evidence="1">The sequence shown here is derived from an EMBL/GenBank/DDBJ whole genome shotgun (WGS) entry which is preliminary data.</text>
</comment>
<evidence type="ECO:0000313" key="1">
    <source>
        <dbReference type="EMBL" id="CAF0905424.1"/>
    </source>
</evidence>
<dbReference type="Gene3D" id="3.30.420.10">
    <property type="entry name" value="Ribonuclease H-like superfamily/Ribonuclease H"/>
    <property type="match status" value="1"/>
</dbReference>
<gene>
    <name evidence="1" type="ORF">OXX778_LOCUS11619</name>
</gene>
<sequence>MEPDVDPFMLIYDVKPLSKLDLLSYEETIDLIIKQLGDGLYLEYRFCSDLDKARRKIIYEKCDLKNIKYSKSGTRYVIVTIGLNIVRNVKETLKNAKKMIAKELKASSQVECPRDENVNKILIENEEPVERGIRGIRENLDTELYRIKTQPKSPDLNPIELVWNEMKIFIRKQNVKNEEEARFAIKEFEESLKVEKCKAYICINTNKNQNISDSVPNEDLPDDNNNLNDFLTEKKRKFSFITNNSRPE</sequence>
<evidence type="ECO:0008006" key="3">
    <source>
        <dbReference type="Google" id="ProtNLM"/>
    </source>
</evidence>
<accession>A0A813ZW87</accession>
<keyword evidence="2" id="KW-1185">Reference proteome</keyword>
<proteinExistence type="predicted"/>
<name>A0A813ZW87_9BILA</name>
<reference evidence="1" key="1">
    <citation type="submission" date="2021-02" db="EMBL/GenBank/DDBJ databases">
        <authorList>
            <person name="Nowell W R."/>
        </authorList>
    </citation>
    <scope>NUCLEOTIDE SEQUENCE</scope>
    <source>
        <strain evidence="1">Ploen Becks lab</strain>
    </source>
</reference>
<dbReference type="AlphaFoldDB" id="A0A813ZW87"/>